<dbReference type="InterPro" id="IPR036236">
    <property type="entry name" value="Znf_C2H2_sf"/>
</dbReference>
<dbReference type="InterPro" id="IPR012934">
    <property type="entry name" value="Znf_AD"/>
</dbReference>
<feature type="binding site" evidence="11">
    <location>
        <position position="13"/>
    </location>
    <ligand>
        <name>Zn(2+)</name>
        <dbReference type="ChEBI" id="CHEBI:29105"/>
    </ligand>
</feature>
<reference evidence="16" key="1">
    <citation type="submission" date="2025-08" db="UniProtKB">
        <authorList>
            <consortium name="RefSeq"/>
        </authorList>
    </citation>
    <scope>IDENTIFICATION</scope>
    <source>
        <strain evidence="16">14028-0561.14</strain>
        <tissue evidence="16">Whole fly</tissue>
    </source>
</reference>
<dbReference type="RefSeq" id="XP_017018506.1">
    <property type="nucleotide sequence ID" value="XM_017163017.3"/>
</dbReference>
<evidence type="ECO:0000256" key="1">
    <source>
        <dbReference type="ARBA" id="ARBA00004123"/>
    </source>
</evidence>
<feature type="domain" description="ZAD" evidence="14">
    <location>
        <begin position="11"/>
        <end position="89"/>
    </location>
</feature>
<feature type="binding site" evidence="11">
    <location>
        <position position="65"/>
    </location>
    <ligand>
        <name>Zn(2+)</name>
        <dbReference type="ChEBI" id="CHEBI:29105"/>
    </ligand>
</feature>
<keyword evidence="8" id="KW-0804">Transcription</keyword>
<feature type="compositionally biased region" description="Basic residues" evidence="12">
    <location>
        <begin position="253"/>
        <end position="264"/>
    </location>
</feature>
<accession>A0A6P4I730</accession>
<feature type="domain" description="C2H2-type" evidence="13">
    <location>
        <begin position="334"/>
        <end position="361"/>
    </location>
</feature>
<keyword evidence="7" id="KW-0238">DNA-binding</keyword>
<dbReference type="SUPFAM" id="SSF57716">
    <property type="entry name" value="Glucocorticoid receptor-like (DNA-binding domain)"/>
    <property type="match status" value="1"/>
</dbReference>
<dbReference type="InterPro" id="IPR013087">
    <property type="entry name" value="Znf_C2H2_type"/>
</dbReference>
<keyword evidence="2 11" id="KW-0479">Metal-binding</keyword>
<sequence length="433" mass="49871">MNAAALPVVLVKCRICMGEFEEQTMTPLFEEPSEGGDRLGDRVQLCSGIRIQESAKMPSTACSSCCEFVDMWFNFRQLCLNAQVFWATSFPDAERPAYLAQASDTKYMEYLYEKLQLNYADSNYQEDEEILQEIEEEQLEAASWQSQEGLDIRDLILTEQVEDGAEIKESPDQVLISQLEAYEHEAQLEGYVEDKSQSVDDISLLNEDYNEVDFDEEELEEDEFISLTPDQTASPLGKRKPGRPRKPDSELKGKRKEKGGRVKQVKTDSQEGEQATTFVCSLCGEVCEKKSLFKVHMMAHTEYKPNQCEICQKAFRQRGELRSHMRRHTGERPYKCAHCDRHFYDRSERIRHERVHTNTRPYACQVCGKSFTHTAILKNHMLVHTGEKNYSCDTCSKSFTLMHQLKAHLTTQTHRSRVELMNSMAHSEDCVDS</sequence>
<feature type="binding site" evidence="11">
    <location>
        <position position="62"/>
    </location>
    <ligand>
        <name>Zn(2+)</name>
        <dbReference type="ChEBI" id="CHEBI:29105"/>
    </ligand>
</feature>
<dbReference type="SMART" id="SM00355">
    <property type="entry name" value="ZnF_C2H2"/>
    <property type="match status" value="5"/>
</dbReference>
<dbReference type="SUPFAM" id="SSF57667">
    <property type="entry name" value="beta-beta-alpha zinc fingers"/>
    <property type="match status" value="3"/>
</dbReference>
<evidence type="ECO:0000256" key="10">
    <source>
        <dbReference type="PROSITE-ProRule" id="PRU00042"/>
    </source>
</evidence>
<feature type="domain" description="C2H2-type" evidence="13">
    <location>
        <begin position="390"/>
        <end position="419"/>
    </location>
</feature>
<dbReference type="GO" id="GO:0003677">
    <property type="term" value="F:DNA binding"/>
    <property type="evidence" value="ECO:0007669"/>
    <property type="project" value="UniProtKB-KW"/>
</dbReference>
<dbReference type="FunFam" id="3.30.160.60:FF:001498">
    <property type="entry name" value="Zinc finger protein 404"/>
    <property type="match status" value="1"/>
</dbReference>
<dbReference type="PANTHER" id="PTHR24379:SF121">
    <property type="entry name" value="C2H2-TYPE DOMAIN-CONTAINING PROTEIN"/>
    <property type="match status" value="1"/>
</dbReference>
<evidence type="ECO:0000256" key="8">
    <source>
        <dbReference type="ARBA" id="ARBA00023163"/>
    </source>
</evidence>
<keyword evidence="3" id="KW-0677">Repeat</keyword>
<dbReference type="Pfam" id="PF00096">
    <property type="entry name" value="zf-C2H2"/>
    <property type="match status" value="3"/>
</dbReference>
<evidence type="ECO:0000313" key="15">
    <source>
        <dbReference type="Proteomes" id="UP001652661"/>
    </source>
</evidence>
<dbReference type="PANTHER" id="PTHR24379">
    <property type="entry name" value="KRAB AND ZINC FINGER DOMAIN-CONTAINING"/>
    <property type="match status" value="1"/>
</dbReference>
<evidence type="ECO:0000256" key="2">
    <source>
        <dbReference type="ARBA" id="ARBA00022723"/>
    </source>
</evidence>
<feature type="domain" description="C2H2-type" evidence="13">
    <location>
        <begin position="278"/>
        <end position="305"/>
    </location>
</feature>
<evidence type="ECO:0000313" key="16">
    <source>
        <dbReference type="RefSeq" id="XP_017018506.1"/>
    </source>
</evidence>
<evidence type="ECO:0000256" key="5">
    <source>
        <dbReference type="ARBA" id="ARBA00022833"/>
    </source>
</evidence>
<proteinExistence type="predicted"/>
<evidence type="ECO:0000256" key="6">
    <source>
        <dbReference type="ARBA" id="ARBA00023015"/>
    </source>
</evidence>
<keyword evidence="4 10" id="KW-0863">Zinc-finger</keyword>
<dbReference type="SMART" id="SM00868">
    <property type="entry name" value="zf-AD"/>
    <property type="match status" value="1"/>
</dbReference>
<dbReference type="PROSITE" id="PS00028">
    <property type="entry name" value="ZINC_FINGER_C2H2_1"/>
    <property type="match status" value="5"/>
</dbReference>
<evidence type="ECO:0000256" key="4">
    <source>
        <dbReference type="ARBA" id="ARBA00022771"/>
    </source>
</evidence>
<dbReference type="FunFam" id="3.30.160.60:FF:000325">
    <property type="entry name" value="ZFP90 zinc finger protein"/>
    <property type="match status" value="1"/>
</dbReference>
<dbReference type="Pfam" id="PF07776">
    <property type="entry name" value="zf-AD"/>
    <property type="match status" value="1"/>
</dbReference>
<dbReference type="GO" id="GO:0008270">
    <property type="term" value="F:zinc ion binding"/>
    <property type="evidence" value="ECO:0007669"/>
    <property type="project" value="UniProtKB-UniRule"/>
</dbReference>
<evidence type="ECO:0000256" key="12">
    <source>
        <dbReference type="SAM" id="MobiDB-lite"/>
    </source>
</evidence>
<feature type="binding site" evidence="11">
    <location>
        <position position="16"/>
    </location>
    <ligand>
        <name>Zn(2+)</name>
        <dbReference type="ChEBI" id="CHEBI:29105"/>
    </ligand>
</feature>
<dbReference type="Proteomes" id="UP001652661">
    <property type="component" value="Chromosome 3R"/>
</dbReference>
<dbReference type="FunFam" id="3.30.160.60:FF:000671">
    <property type="entry name" value="Zinc finger protein 26"/>
    <property type="match status" value="1"/>
</dbReference>
<dbReference type="Gene3D" id="3.40.1800.20">
    <property type="match status" value="1"/>
</dbReference>
<feature type="region of interest" description="Disordered" evidence="12">
    <location>
        <begin position="221"/>
        <end position="269"/>
    </location>
</feature>
<keyword evidence="5 11" id="KW-0862">Zinc</keyword>
<keyword evidence="15" id="KW-1185">Reference proteome</keyword>
<dbReference type="OrthoDB" id="8117402at2759"/>
<organism evidence="15 16">
    <name type="scientific">Drosophila kikkawai</name>
    <name type="common">Fruit fly</name>
    <dbReference type="NCBI Taxonomy" id="30033"/>
    <lineage>
        <taxon>Eukaryota</taxon>
        <taxon>Metazoa</taxon>
        <taxon>Ecdysozoa</taxon>
        <taxon>Arthropoda</taxon>
        <taxon>Hexapoda</taxon>
        <taxon>Insecta</taxon>
        <taxon>Pterygota</taxon>
        <taxon>Neoptera</taxon>
        <taxon>Endopterygota</taxon>
        <taxon>Diptera</taxon>
        <taxon>Brachycera</taxon>
        <taxon>Muscomorpha</taxon>
        <taxon>Ephydroidea</taxon>
        <taxon>Drosophilidae</taxon>
        <taxon>Drosophila</taxon>
        <taxon>Sophophora</taxon>
    </lineage>
</organism>
<name>A0A6P4I730_DROKI</name>
<comment type="subcellular location">
    <subcellularLocation>
        <location evidence="1">Nucleus</location>
    </subcellularLocation>
</comment>
<dbReference type="PROSITE" id="PS50157">
    <property type="entry name" value="ZINC_FINGER_C2H2_2"/>
    <property type="match status" value="5"/>
</dbReference>
<protein>
    <submittedName>
        <fullName evidence="16">Transcription factor Ouib</fullName>
    </submittedName>
</protein>
<dbReference type="GeneID" id="108072034"/>
<dbReference type="FunFam" id="3.30.160.60:FF:003068">
    <property type="entry name" value="GM23957"/>
    <property type="match status" value="1"/>
</dbReference>
<evidence type="ECO:0000256" key="3">
    <source>
        <dbReference type="ARBA" id="ARBA00022737"/>
    </source>
</evidence>
<dbReference type="Gene3D" id="3.30.160.60">
    <property type="entry name" value="Classic Zinc Finger"/>
    <property type="match status" value="4"/>
</dbReference>
<evidence type="ECO:0000259" key="14">
    <source>
        <dbReference type="PROSITE" id="PS51915"/>
    </source>
</evidence>
<evidence type="ECO:0000256" key="11">
    <source>
        <dbReference type="PROSITE-ProRule" id="PRU01263"/>
    </source>
</evidence>
<evidence type="ECO:0000256" key="9">
    <source>
        <dbReference type="ARBA" id="ARBA00023242"/>
    </source>
</evidence>
<keyword evidence="9" id="KW-0539">Nucleus</keyword>
<dbReference type="GO" id="GO:0005634">
    <property type="term" value="C:nucleus"/>
    <property type="evidence" value="ECO:0007669"/>
    <property type="project" value="UniProtKB-SubCell"/>
</dbReference>
<feature type="domain" description="C2H2-type" evidence="13">
    <location>
        <begin position="362"/>
        <end position="389"/>
    </location>
</feature>
<dbReference type="AlphaFoldDB" id="A0A6P4I730"/>
<evidence type="ECO:0000256" key="7">
    <source>
        <dbReference type="ARBA" id="ARBA00023125"/>
    </source>
</evidence>
<feature type="domain" description="C2H2-type" evidence="13">
    <location>
        <begin position="306"/>
        <end position="333"/>
    </location>
</feature>
<evidence type="ECO:0000259" key="13">
    <source>
        <dbReference type="PROSITE" id="PS50157"/>
    </source>
</evidence>
<gene>
    <name evidence="16" type="primary">LOC108072034</name>
</gene>
<dbReference type="PROSITE" id="PS51915">
    <property type="entry name" value="ZAD"/>
    <property type="match status" value="1"/>
</dbReference>
<keyword evidence="6" id="KW-0805">Transcription regulation</keyword>